<evidence type="ECO:0000313" key="2">
    <source>
        <dbReference type="Proteomes" id="UP000559117"/>
    </source>
</evidence>
<reference evidence="1 2" key="1">
    <citation type="submission" date="2020-08" db="EMBL/GenBank/DDBJ databases">
        <title>Genomic Encyclopedia of Type Strains, Phase IV (KMG-IV): sequencing the most valuable type-strain genomes for metagenomic binning, comparative biology and taxonomic classification.</title>
        <authorList>
            <person name="Goeker M."/>
        </authorList>
    </citation>
    <scope>NUCLEOTIDE SEQUENCE [LARGE SCALE GENOMIC DNA]</scope>
    <source>
        <strain evidence="1 2">DSM 24661</strain>
    </source>
</reference>
<name>A0A840UD27_9FIRM</name>
<comment type="caution">
    <text evidence="1">The sequence shown here is derived from an EMBL/GenBank/DDBJ whole genome shotgun (WGS) entry which is preliminary data.</text>
</comment>
<proteinExistence type="predicted"/>
<keyword evidence="2" id="KW-1185">Reference proteome</keyword>
<evidence type="ECO:0000313" key="1">
    <source>
        <dbReference type="EMBL" id="MBB5335631.1"/>
    </source>
</evidence>
<dbReference type="RefSeq" id="WP_183859793.1">
    <property type="nucleotide sequence ID" value="NZ_JACHFH010000007.1"/>
</dbReference>
<sequence length="330" mass="38305">MIYAPHTFELSLILNTSDFGKWKNNAYKNAEGNYRLYRKNNIIRDDAFKDKGVKIEYHDNTFKKKIKLIVNPTKLLGGNDIKKLWKPNNGNILELLRKVKIYVKAYFDAEYKLGDFKLTRIDFTVNINVGDKKSVSAYIKVLHNIGKVKGFKPKYDKNDKKIDNDLSFDLDGNSNGIEFTAYDKEAASEKKEAKGILRAEVRLKKQKAICKYTDETATAKQIKQLAKNSEKIFLEIFSHIVPYGNYYKKNKAVQLIEDNISKQKSRTKMIQLIELIPKKKSLYLAQKEMNDRNIDKIMIMFAEINVSPVTISKRQKISSLKNLYSYLIEE</sequence>
<organism evidence="1 2">
    <name type="scientific">Pectinatus brassicae</name>
    <dbReference type="NCBI Taxonomy" id="862415"/>
    <lineage>
        <taxon>Bacteria</taxon>
        <taxon>Bacillati</taxon>
        <taxon>Bacillota</taxon>
        <taxon>Negativicutes</taxon>
        <taxon>Selenomonadales</taxon>
        <taxon>Selenomonadaceae</taxon>
        <taxon>Pectinatus</taxon>
    </lineage>
</organism>
<dbReference type="Proteomes" id="UP000559117">
    <property type="component" value="Unassembled WGS sequence"/>
</dbReference>
<dbReference type="AlphaFoldDB" id="A0A840UD27"/>
<dbReference type="EMBL" id="JACHFH010000007">
    <property type="protein sequence ID" value="MBB5335631.1"/>
    <property type="molecule type" value="Genomic_DNA"/>
</dbReference>
<accession>A0A840UD27</accession>
<gene>
    <name evidence="1" type="ORF">HNR32_000763</name>
</gene>
<protein>
    <submittedName>
        <fullName evidence="1">Uncharacterized protein</fullName>
    </submittedName>
</protein>